<proteinExistence type="predicted"/>
<organism evidence="1 2">
    <name type="scientific">Pistacia atlantica</name>
    <dbReference type="NCBI Taxonomy" id="434234"/>
    <lineage>
        <taxon>Eukaryota</taxon>
        <taxon>Viridiplantae</taxon>
        <taxon>Streptophyta</taxon>
        <taxon>Embryophyta</taxon>
        <taxon>Tracheophyta</taxon>
        <taxon>Spermatophyta</taxon>
        <taxon>Magnoliopsida</taxon>
        <taxon>eudicotyledons</taxon>
        <taxon>Gunneridae</taxon>
        <taxon>Pentapetalae</taxon>
        <taxon>rosids</taxon>
        <taxon>malvids</taxon>
        <taxon>Sapindales</taxon>
        <taxon>Anacardiaceae</taxon>
        <taxon>Pistacia</taxon>
    </lineage>
</organism>
<dbReference type="Proteomes" id="UP001164250">
    <property type="component" value="Chromosome 11"/>
</dbReference>
<sequence length="597" mass="66515">MASPPRKALSLGFCMVSLSFFFFSCSVLASRTFASDTDKVELGLYYESLCPYSANFIINYLVKVFEDDDLLSVVDLHLYPWGNAKIRNGTNTTFDCQHGPSECLLNTVEACAIAIWPDVNEHFQFIYCVETLVYEHKYPEWETCFEKLGLDPKAISDCYTSGNGTELELKYAAETNSLEPPHQYVPWVVVDGQPLYEDYENFISYICKAYNGTALPKACSNITLNAVYKEKAEPTGPGCNKETTTWSTRIRSVIISWMRKMNMAAQRQTVEYHVSHLSFALKSIEHRTDASEVETEVSSTTHSKMSNKEGEVVCVTGGSGCIGSWLVRLLLDRRYTVHATVKNLNDEKETEHLKALEGADTRLRLFQIDLLDYDSIFDAINGCAGVFHLASPCIVDQVLDPEKELLDPAIKGTVNVLSAGKAVGVKRVVVTSSVSAITPSPKWPADKVKAEDCWTDVEYCKLKEFWYPLSKTLAEKAAWEFAKENGLDVVVVNPGTVMGPVIPPTLNPSMVMLVRLLQASGRHLCVEAISHYGDFVAKVAELNPEYNVPCLPKDTQPGLLRTKDGSKKLMDLGMQFIPMEQIIKDAVESLKNKGFIS</sequence>
<evidence type="ECO:0000313" key="2">
    <source>
        <dbReference type="Proteomes" id="UP001164250"/>
    </source>
</evidence>
<accession>A0ACC1AA81</accession>
<dbReference type="EMBL" id="CM047907">
    <property type="protein sequence ID" value="KAJ0084234.1"/>
    <property type="molecule type" value="Genomic_DNA"/>
</dbReference>
<reference evidence="2" key="1">
    <citation type="journal article" date="2023" name="G3 (Bethesda)">
        <title>Genome assembly and association tests identify interacting loci associated with vigor, precocity, and sex in interspecific pistachio rootstocks.</title>
        <authorList>
            <person name="Palmer W."/>
            <person name="Jacygrad E."/>
            <person name="Sagayaradj S."/>
            <person name="Cavanaugh K."/>
            <person name="Han R."/>
            <person name="Bertier L."/>
            <person name="Beede B."/>
            <person name="Kafkas S."/>
            <person name="Golino D."/>
            <person name="Preece J."/>
            <person name="Michelmore R."/>
        </authorList>
    </citation>
    <scope>NUCLEOTIDE SEQUENCE [LARGE SCALE GENOMIC DNA]</scope>
</reference>
<protein>
    <submittedName>
        <fullName evidence="1">Uncharacterized protein</fullName>
    </submittedName>
</protein>
<keyword evidence="2" id="KW-1185">Reference proteome</keyword>
<evidence type="ECO:0000313" key="1">
    <source>
        <dbReference type="EMBL" id="KAJ0084234.1"/>
    </source>
</evidence>
<gene>
    <name evidence="1" type="ORF">Patl1_31028</name>
</gene>
<name>A0ACC1AA81_9ROSI</name>
<comment type="caution">
    <text evidence="1">The sequence shown here is derived from an EMBL/GenBank/DDBJ whole genome shotgun (WGS) entry which is preliminary data.</text>
</comment>